<evidence type="ECO:0000313" key="1">
    <source>
        <dbReference type="EMBL" id="NXW66196.1"/>
    </source>
</evidence>
<dbReference type="GO" id="GO:0019902">
    <property type="term" value="F:phosphatase binding"/>
    <property type="evidence" value="ECO:0007669"/>
    <property type="project" value="TreeGrafter"/>
</dbReference>
<accession>A0A7L4DUP5</accession>
<feature type="non-terminal residue" evidence="1">
    <location>
        <position position="1"/>
    </location>
</feature>
<dbReference type="EMBL" id="VZZY01024954">
    <property type="protein sequence ID" value="NXW66196.1"/>
    <property type="molecule type" value="Genomic_DNA"/>
</dbReference>
<gene>
    <name evidence="1" type="primary">Ppp1r32</name>
    <name evidence="1" type="ORF">EURGUL_R15030</name>
</gene>
<organism evidence="1 2">
    <name type="scientific">Eurystomus gularis</name>
    <dbReference type="NCBI Taxonomy" id="325343"/>
    <lineage>
        <taxon>Eukaryota</taxon>
        <taxon>Metazoa</taxon>
        <taxon>Chordata</taxon>
        <taxon>Craniata</taxon>
        <taxon>Vertebrata</taxon>
        <taxon>Euteleostomi</taxon>
        <taxon>Archelosauria</taxon>
        <taxon>Archosauria</taxon>
        <taxon>Dinosauria</taxon>
        <taxon>Saurischia</taxon>
        <taxon>Theropoda</taxon>
        <taxon>Coelurosauria</taxon>
        <taxon>Aves</taxon>
        <taxon>Neognathae</taxon>
        <taxon>Neoaves</taxon>
        <taxon>Telluraves</taxon>
        <taxon>Coraciimorphae</taxon>
        <taxon>Coraciiformes</taxon>
        <taxon>Coraciidae</taxon>
        <taxon>Eurystomus</taxon>
    </lineage>
</organism>
<evidence type="ECO:0000313" key="2">
    <source>
        <dbReference type="Proteomes" id="UP000541249"/>
    </source>
</evidence>
<sequence length="199" mass="21574">SPAMACPFVCPRGKLRSLPPGLATSSRTGGSANLMDFYATSYAVAHGQPCFRPHLGHHTGAGYVPNNRSAVSRLLCPRSPAEGCYQDITTSTTTEHFKPFWLLDGQSLLPRHVHQPGGGYLQESPYSCLHIQNVSPQHVGLLQWPPKAPREYGTESCCTSPAQPDVLQKMTISAKEQSGFTRNTLRSNSILPALPSHPV</sequence>
<name>A0A7L4DUP5_9AVES</name>
<dbReference type="OrthoDB" id="9980630at2759"/>
<dbReference type="Pfam" id="PF15691">
    <property type="entry name" value="PPP1R32"/>
    <property type="match status" value="1"/>
</dbReference>
<dbReference type="InterPro" id="IPR031410">
    <property type="entry name" value="SAXO4"/>
</dbReference>
<keyword evidence="2" id="KW-1185">Reference proteome</keyword>
<reference evidence="1 2" key="1">
    <citation type="submission" date="2019-09" db="EMBL/GenBank/DDBJ databases">
        <title>Bird 10,000 Genomes (B10K) Project - Family phase.</title>
        <authorList>
            <person name="Zhang G."/>
        </authorList>
    </citation>
    <scope>NUCLEOTIDE SEQUENCE [LARGE SCALE GENOMIC DNA]</scope>
    <source>
        <strain evidence="1">B10K-DU-002-51</strain>
        <tissue evidence="1">Muscle</tissue>
    </source>
</reference>
<dbReference type="AlphaFoldDB" id="A0A7L4DUP5"/>
<proteinExistence type="predicted"/>
<dbReference type="Proteomes" id="UP000541249">
    <property type="component" value="Unassembled WGS sequence"/>
</dbReference>
<feature type="non-terminal residue" evidence="1">
    <location>
        <position position="199"/>
    </location>
</feature>
<dbReference type="PANTHER" id="PTHR34349">
    <property type="entry name" value="PROTEIN PHOSPHATASE 1 REGULATORY SUBUNIT 32"/>
    <property type="match status" value="1"/>
</dbReference>
<comment type="caution">
    <text evidence="1">The sequence shown here is derived from an EMBL/GenBank/DDBJ whole genome shotgun (WGS) entry which is preliminary data.</text>
</comment>
<protein>
    <submittedName>
        <fullName evidence="1">PPR32 phosphatase</fullName>
    </submittedName>
</protein>
<dbReference type="PANTHER" id="PTHR34349:SF1">
    <property type="entry name" value="PROTEIN PHOSPHATASE 1 REGULATORY SUBUNIT 32"/>
    <property type="match status" value="1"/>
</dbReference>